<dbReference type="PANTHER" id="PTHR47979">
    <property type="entry name" value="DRAB11-RELATED"/>
    <property type="match status" value="1"/>
</dbReference>
<keyword evidence="6" id="KW-0449">Lipoprotein</keyword>
<comment type="subcellular location">
    <subcellularLocation>
        <location evidence="1">Membrane</location>
        <topology evidence="1">Lipid-anchor</topology>
    </subcellularLocation>
</comment>
<dbReference type="SMART" id="SM00174">
    <property type="entry name" value="RHO"/>
    <property type="match status" value="1"/>
</dbReference>
<evidence type="ECO:0000256" key="3">
    <source>
        <dbReference type="ARBA" id="ARBA00022741"/>
    </source>
</evidence>
<evidence type="ECO:0000256" key="8">
    <source>
        <dbReference type="PROSITE-ProRule" id="PRU00175"/>
    </source>
</evidence>
<dbReference type="CDD" id="cd01868">
    <property type="entry name" value="Rab11_like"/>
    <property type="match status" value="1"/>
</dbReference>
<dbReference type="GO" id="GO:0005525">
    <property type="term" value="F:GTP binding"/>
    <property type="evidence" value="ECO:0007669"/>
    <property type="project" value="UniProtKB-KW"/>
</dbReference>
<dbReference type="SMART" id="SM00176">
    <property type="entry name" value="RAN"/>
    <property type="match status" value="1"/>
</dbReference>
<keyword evidence="8" id="KW-0863">Zinc-finger</keyword>
<dbReference type="Proteomes" id="UP001211065">
    <property type="component" value="Unassembled WGS sequence"/>
</dbReference>
<evidence type="ECO:0000256" key="4">
    <source>
        <dbReference type="ARBA" id="ARBA00023134"/>
    </source>
</evidence>
<dbReference type="Pfam" id="PF00071">
    <property type="entry name" value="Ras"/>
    <property type="match status" value="1"/>
</dbReference>
<protein>
    <recommendedName>
        <fullName evidence="9">RING-type domain-containing protein</fullName>
    </recommendedName>
</protein>
<dbReference type="InterPro" id="IPR001806">
    <property type="entry name" value="Small_GTPase"/>
</dbReference>
<dbReference type="Gene3D" id="3.30.40.10">
    <property type="entry name" value="Zinc/RING finger domain, C3HC4 (zinc finger)"/>
    <property type="match status" value="1"/>
</dbReference>
<sequence>MDSSDYDFLFKVVLCGDSGVGKTNLHLRFQGKEFKPDFKSTVGVDFATKTLKVDGKTLKTQIWDSSGQERFRSVSHAYYRGAVGALLVYDISKKNSFESLKTWLKDIKNYAEPNITCIIIGNKCDLSDIREVSTEEGKEFAVECGFSFVETSALDNTNVDKAFEQILTQIYRVAASKALEKASANLQSPEISRGENVILSPISNENDTGSSCAFRNSLQDVSGDSIYQSCNGLDETHLTSQCYVHHHNLVEDLNLAIQLDKELNFHNLVEEGRFNDENLDVDENLAILLTFQFLEEDSQNRFFTNNNILTTETISRLERTKKECCICMEELKFDDMENEVRALRCIHVFHSSCIDNWITSGDNHNCPICRLTINE</sequence>
<keyword evidence="11" id="KW-1185">Reference proteome</keyword>
<dbReference type="PROSITE" id="PS51419">
    <property type="entry name" value="RAB"/>
    <property type="match status" value="1"/>
</dbReference>
<evidence type="ECO:0000313" key="10">
    <source>
        <dbReference type="EMBL" id="KAJ3223485.1"/>
    </source>
</evidence>
<evidence type="ECO:0000313" key="11">
    <source>
        <dbReference type="Proteomes" id="UP001211065"/>
    </source>
</evidence>
<accession>A0AAD5U408</accession>
<dbReference type="FunFam" id="3.40.50.300:FF:000274">
    <property type="entry name" value="ras-related protein RABA5a"/>
    <property type="match status" value="1"/>
</dbReference>
<keyword evidence="8" id="KW-0479">Metal-binding</keyword>
<evidence type="ECO:0000256" key="2">
    <source>
        <dbReference type="ARBA" id="ARBA00006270"/>
    </source>
</evidence>
<proteinExistence type="inferred from homology"/>
<dbReference type="EMBL" id="JADGJW010000128">
    <property type="protein sequence ID" value="KAJ3223485.1"/>
    <property type="molecule type" value="Genomic_DNA"/>
</dbReference>
<organism evidence="10 11">
    <name type="scientific">Clydaea vesicula</name>
    <dbReference type="NCBI Taxonomy" id="447962"/>
    <lineage>
        <taxon>Eukaryota</taxon>
        <taxon>Fungi</taxon>
        <taxon>Fungi incertae sedis</taxon>
        <taxon>Chytridiomycota</taxon>
        <taxon>Chytridiomycota incertae sedis</taxon>
        <taxon>Chytridiomycetes</taxon>
        <taxon>Lobulomycetales</taxon>
        <taxon>Lobulomycetaceae</taxon>
        <taxon>Clydaea</taxon>
    </lineage>
</organism>
<dbReference type="SUPFAM" id="SSF52540">
    <property type="entry name" value="P-loop containing nucleoside triphosphate hydrolases"/>
    <property type="match status" value="1"/>
</dbReference>
<dbReference type="NCBIfam" id="TIGR00231">
    <property type="entry name" value="small_GTP"/>
    <property type="match status" value="1"/>
</dbReference>
<keyword evidence="7" id="KW-0636">Prenylation</keyword>
<name>A0AAD5U408_9FUNG</name>
<dbReference type="InterPro" id="IPR050209">
    <property type="entry name" value="Rab_GTPases_membrane_traffic"/>
</dbReference>
<dbReference type="Pfam" id="PF13639">
    <property type="entry name" value="zf-RING_2"/>
    <property type="match status" value="1"/>
</dbReference>
<dbReference type="SMART" id="SM00175">
    <property type="entry name" value="RAB"/>
    <property type="match status" value="1"/>
</dbReference>
<comment type="similarity">
    <text evidence="2">Belongs to the small GTPase superfamily. Rab family.</text>
</comment>
<dbReference type="InterPro" id="IPR013083">
    <property type="entry name" value="Znf_RING/FYVE/PHD"/>
</dbReference>
<keyword evidence="3" id="KW-0547">Nucleotide-binding</keyword>
<dbReference type="InterPro" id="IPR001841">
    <property type="entry name" value="Znf_RING"/>
</dbReference>
<comment type="caution">
    <text evidence="10">The sequence shown here is derived from an EMBL/GenBank/DDBJ whole genome shotgun (WGS) entry which is preliminary data.</text>
</comment>
<dbReference type="AlphaFoldDB" id="A0AAD5U408"/>
<dbReference type="SMART" id="SM00173">
    <property type="entry name" value="RAS"/>
    <property type="match status" value="1"/>
</dbReference>
<dbReference type="PROSITE" id="PS50089">
    <property type="entry name" value="ZF_RING_2"/>
    <property type="match status" value="1"/>
</dbReference>
<keyword evidence="5" id="KW-0472">Membrane</keyword>
<dbReference type="PRINTS" id="PR00449">
    <property type="entry name" value="RASTRNSFRMNG"/>
</dbReference>
<evidence type="ECO:0000256" key="1">
    <source>
        <dbReference type="ARBA" id="ARBA00004635"/>
    </source>
</evidence>
<evidence type="ECO:0000259" key="9">
    <source>
        <dbReference type="PROSITE" id="PS50089"/>
    </source>
</evidence>
<dbReference type="GO" id="GO:0003924">
    <property type="term" value="F:GTPase activity"/>
    <property type="evidence" value="ECO:0007669"/>
    <property type="project" value="InterPro"/>
</dbReference>
<dbReference type="GO" id="GO:0016020">
    <property type="term" value="C:membrane"/>
    <property type="evidence" value="ECO:0007669"/>
    <property type="project" value="UniProtKB-SubCell"/>
</dbReference>
<dbReference type="Gene3D" id="3.40.50.300">
    <property type="entry name" value="P-loop containing nucleotide triphosphate hydrolases"/>
    <property type="match status" value="1"/>
</dbReference>
<keyword evidence="4" id="KW-0342">GTP-binding</keyword>
<dbReference type="SMART" id="SM00184">
    <property type="entry name" value="RING"/>
    <property type="match status" value="1"/>
</dbReference>
<dbReference type="InterPro" id="IPR027417">
    <property type="entry name" value="P-loop_NTPase"/>
</dbReference>
<dbReference type="SUPFAM" id="SSF57850">
    <property type="entry name" value="RING/U-box"/>
    <property type="match status" value="1"/>
</dbReference>
<dbReference type="PROSITE" id="PS51420">
    <property type="entry name" value="RHO"/>
    <property type="match status" value="1"/>
</dbReference>
<evidence type="ECO:0000256" key="6">
    <source>
        <dbReference type="ARBA" id="ARBA00023288"/>
    </source>
</evidence>
<dbReference type="PROSITE" id="PS51421">
    <property type="entry name" value="RAS"/>
    <property type="match status" value="1"/>
</dbReference>
<feature type="domain" description="RING-type" evidence="9">
    <location>
        <begin position="324"/>
        <end position="370"/>
    </location>
</feature>
<reference evidence="10" key="1">
    <citation type="submission" date="2020-05" db="EMBL/GenBank/DDBJ databases">
        <title>Phylogenomic resolution of chytrid fungi.</title>
        <authorList>
            <person name="Stajich J.E."/>
            <person name="Amses K."/>
            <person name="Simmons R."/>
            <person name="Seto K."/>
            <person name="Myers J."/>
            <person name="Bonds A."/>
            <person name="Quandt C.A."/>
            <person name="Barry K."/>
            <person name="Liu P."/>
            <person name="Grigoriev I."/>
            <person name="Longcore J.E."/>
            <person name="James T.Y."/>
        </authorList>
    </citation>
    <scope>NUCLEOTIDE SEQUENCE</scope>
    <source>
        <strain evidence="10">JEL0476</strain>
    </source>
</reference>
<keyword evidence="8" id="KW-0862">Zinc</keyword>
<evidence type="ECO:0000256" key="5">
    <source>
        <dbReference type="ARBA" id="ARBA00023136"/>
    </source>
</evidence>
<dbReference type="InterPro" id="IPR005225">
    <property type="entry name" value="Small_GTP-bd"/>
</dbReference>
<dbReference type="GO" id="GO:0008270">
    <property type="term" value="F:zinc ion binding"/>
    <property type="evidence" value="ECO:0007669"/>
    <property type="project" value="UniProtKB-KW"/>
</dbReference>
<gene>
    <name evidence="10" type="ORF">HK099_001068</name>
</gene>
<evidence type="ECO:0000256" key="7">
    <source>
        <dbReference type="ARBA" id="ARBA00023289"/>
    </source>
</evidence>